<dbReference type="AlphaFoldDB" id="A0A8H5GK63"/>
<protein>
    <recommendedName>
        <fullName evidence="1">Heterokaryon incompatibility domain-containing protein</fullName>
    </recommendedName>
</protein>
<evidence type="ECO:0000259" key="1">
    <source>
        <dbReference type="Pfam" id="PF06985"/>
    </source>
</evidence>
<dbReference type="Pfam" id="PF06985">
    <property type="entry name" value="HET"/>
    <property type="match status" value="1"/>
</dbReference>
<organism evidence="2 3">
    <name type="scientific">Tetrapyrgos nigripes</name>
    <dbReference type="NCBI Taxonomy" id="182062"/>
    <lineage>
        <taxon>Eukaryota</taxon>
        <taxon>Fungi</taxon>
        <taxon>Dikarya</taxon>
        <taxon>Basidiomycota</taxon>
        <taxon>Agaricomycotina</taxon>
        <taxon>Agaricomycetes</taxon>
        <taxon>Agaricomycetidae</taxon>
        <taxon>Agaricales</taxon>
        <taxon>Marasmiineae</taxon>
        <taxon>Marasmiaceae</taxon>
        <taxon>Tetrapyrgos</taxon>
    </lineage>
</organism>
<comment type="caution">
    <text evidence="2">The sequence shown here is derived from an EMBL/GenBank/DDBJ whole genome shotgun (WGS) entry which is preliminary data.</text>
</comment>
<name>A0A8H5GK63_9AGAR</name>
<dbReference type="PANTHER" id="PTHR10622:SF10">
    <property type="entry name" value="HET DOMAIN-CONTAINING PROTEIN"/>
    <property type="match status" value="1"/>
</dbReference>
<dbReference type="PANTHER" id="PTHR10622">
    <property type="entry name" value="HET DOMAIN-CONTAINING PROTEIN"/>
    <property type="match status" value="1"/>
</dbReference>
<reference evidence="2 3" key="1">
    <citation type="journal article" date="2020" name="ISME J.">
        <title>Uncovering the hidden diversity of litter-decomposition mechanisms in mushroom-forming fungi.</title>
        <authorList>
            <person name="Floudas D."/>
            <person name="Bentzer J."/>
            <person name="Ahren D."/>
            <person name="Johansson T."/>
            <person name="Persson P."/>
            <person name="Tunlid A."/>
        </authorList>
    </citation>
    <scope>NUCLEOTIDE SEQUENCE [LARGE SCALE GENOMIC DNA]</scope>
    <source>
        <strain evidence="2 3">CBS 291.85</strain>
    </source>
</reference>
<gene>
    <name evidence="2" type="ORF">D9758_005820</name>
</gene>
<evidence type="ECO:0000313" key="3">
    <source>
        <dbReference type="Proteomes" id="UP000559256"/>
    </source>
</evidence>
<keyword evidence="3" id="KW-1185">Reference proteome</keyword>
<dbReference type="EMBL" id="JAACJM010000024">
    <property type="protein sequence ID" value="KAF5366239.1"/>
    <property type="molecule type" value="Genomic_DNA"/>
</dbReference>
<proteinExistence type="predicted"/>
<evidence type="ECO:0000313" key="2">
    <source>
        <dbReference type="EMBL" id="KAF5366239.1"/>
    </source>
</evidence>
<dbReference type="OrthoDB" id="674604at2759"/>
<feature type="domain" description="Heterokaryon incompatibility" evidence="1">
    <location>
        <begin position="50"/>
        <end position="137"/>
    </location>
</feature>
<dbReference type="InterPro" id="IPR010730">
    <property type="entry name" value="HET"/>
</dbReference>
<dbReference type="Proteomes" id="UP000559256">
    <property type="component" value="Unassembled WGS sequence"/>
</dbReference>
<sequence length="416" mass="46802">MAEVGQFFVAPVTVTTMKRNAAKALRPKRLVNTYTCRLVDFSENDPTPPYAILSHRWVLGEEVSYQDYLESRPETKKKLGYRKIQYACREARTDGFDYIWIDSICINQGNHDEVARNINGMYSFYQHSEVCYAYLTDVYYKPNDGFADSLVARMWSSGWFQRGWTLQELVAPRNVLFFSAGWEGIGCKRLLKFGISRLTGIPPAVLDGSRPIEDINIQERMTWCAGRQTTRPPDLAYCLMGILGVSMTPDDSEDARMAFKRLQIALVQSYPDRFTEFKGDDIYTMLLSQNMRTRVQSSYNESSMLHCHQHPYPRSQAPASQKVGSPQSGLMNPDIKYAVIAPTSVPPRFTGHPVSQAEIAPSAGILETNDNPLSLPPFSAQTITGSGPVSEHSYLQGPFSDVVLSVIQDTLSQSRL</sequence>
<accession>A0A8H5GK63</accession>